<dbReference type="PROSITE" id="PS51327">
    <property type="entry name" value="DICER_DSRBF"/>
    <property type="match status" value="1"/>
</dbReference>
<dbReference type="Gene3D" id="3.30.160.20">
    <property type="match status" value="1"/>
</dbReference>
<evidence type="ECO:0000256" key="8">
    <source>
        <dbReference type="ARBA" id="ARBA00022722"/>
    </source>
</evidence>
<evidence type="ECO:0000256" key="12">
    <source>
        <dbReference type="ARBA" id="ARBA00022759"/>
    </source>
</evidence>
<dbReference type="InterPro" id="IPR005034">
    <property type="entry name" value="Dicer_dimerisation"/>
</dbReference>
<dbReference type="EMBL" id="JAODUO010001068">
    <property type="protein sequence ID" value="KAK2171420.1"/>
    <property type="molecule type" value="Genomic_DNA"/>
</dbReference>
<comment type="subcellular location">
    <subcellularLocation>
        <location evidence="4">Cytoplasm</location>
    </subcellularLocation>
</comment>
<dbReference type="PROSITE" id="PS51194">
    <property type="entry name" value="HELICASE_CTER"/>
    <property type="match status" value="1"/>
</dbReference>
<dbReference type="CDD" id="cd00593">
    <property type="entry name" value="RIBOc"/>
    <property type="match status" value="2"/>
</dbReference>
<dbReference type="Pfam" id="PF20931">
    <property type="entry name" value="Dicer_platform"/>
    <property type="match status" value="1"/>
</dbReference>
<dbReference type="SUPFAM" id="SSF69065">
    <property type="entry name" value="RNase III domain-like"/>
    <property type="match status" value="2"/>
</dbReference>
<dbReference type="Pfam" id="PF00270">
    <property type="entry name" value="DEAD"/>
    <property type="match status" value="1"/>
</dbReference>
<comment type="caution">
    <text evidence="29">The sequence shown here is derived from an EMBL/GenBank/DDBJ whole genome shotgun (WGS) entry which is preliminary data.</text>
</comment>
<keyword evidence="14" id="KW-0347">Helicase</keyword>
<evidence type="ECO:0000256" key="6">
    <source>
        <dbReference type="ARBA" id="ARBA00022490"/>
    </source>
</evidence>
<evidence type="ECO:0000259" key="25">
    <source>
        <dbReference type="PROSITE" id="PS50821"/>
    </source>
</evidence>
<dbReference type="InterPro" id="IPR036389">
    <property type="entry name" value="RNase_III_sf"/>
</dbReference>
<evidence type="ECO:0000256" key="9">
    <source>
        <dbReference type="ARBA" id="ARBA00022723"/>
    </source>
</evidence>
<evidence type="ECO:0000256" key="22">
    <source>
        <dbReference type="SAM" id="MobiDB-lite"/>
    </source>
</evidence>
<dbReference type="GO" id="GO:0003723">
    <property type="term" value="F:RNA binding"/>
    <property type="evidence" value="ECO:0007669"/>
    <property type="project" value="UniProtKB-UniRule"/>
</dbReference>
<dbReference type="CDD" id="cd15903">
    <property type="entry name" value="Dicer_PBD"/>
    <property type="match status" value="1"/>
</dbReference>
<feature type="domain" description="RNase III" evidence="24">
    <location>
        <begin position="1422"/>
        <end position="1620"/>
    </location>
</feature>
<dbReference type="PANTHER" id="PTHR14950:SF37">
    <property type="entry name" value="ENDORIBONUCLEASE DICER"/>
    <property type="match status" value="1"/>
</dbReference>
<sequence>MTGKTFIATLLIKELAHQVVPPVNKRTVVLVESAHVANEHARVIEMHSHLSVSNFAQESISRAQWDDEFEQHQVLVTTADIFLSVVRRDFVVMSRVNLLVFDECHLAVGSHPYVEIMKHYKGSPRILGVTTSILGSKCETSGELEQMLSDLETMYQSTAETSTDMVVPDVYSARPTEMFLDCDTYSDKTGLVKELDNVLAPVIEFLQDCRIGADSETSEKDPCVVPRTVLLECQNILHTLGPWCAGKVAQVLMRRVTKVIEYESSQMTKLMLHLANTQLCLVQVLTDQVFDQKVECLDDFLRYVSPKVLRLLEILHQYKPADNFVILGDDGDAYLTDDDETDDSLDLSDDDNKHNRQCVKTKPNRHAPKDKNTQYVAVRRAVPSGGMEPQDDGAICGIAFVERRHTAFALNKLITELCNWDTDLFFVRSHHMTGKTGKGAESEMLYKKQEDVLRQFRQREVNLLIATSVLEEGVDVPKCNLVIRFDLPTNYNSYVHSKGRARASNAKYYMLMDKQGDKFVDNMKTFKEIEKILITRCHSWEEETSEDVNPAITNALLPPYVTREGEEGATVKMTLAISLVNRYCAKLPSDTFTHLAPHCTVEVVSEGDAPLYRGVLQLPINSPIKEPVRGEAMATKKLAKMAVALKACEILHKAGELDDRLMPVGKDIIKYEDDENEWEDHETHGLARPGTTKHKQYYYKRVAQSLVGHPRPQAACHLYLVNMTLTCPITEEQNTRGRKIYAPEETHRTFGLVSSRLIPKVPLFPVFTRSGEVTISLDIVAHEARFSEAQFDQMLQFHHFLFGQVLRLDKDPMRFDPRNASCGYIIVPLNGESDNREVDWPFVEMITKSSAQTKKTQTTNEEFVFDRNKFEDAVVMPSYRNTDQPQYFYVAEIRHDLTPMSPFPSPEAYRTFEDYYSSKYELKITNLSQPLLDVDHTSARLNLLTPRYMNQKGVALPTSSAETRKARRENLQQKQILIPELCDIHPFPASLWRKAICIPAILYRINCLLVAEELRVLIAREAHVGVRELPSGFRFPKLQFGFEMKQGFCTPAAECGVDPCTRSDVSPGHDGKLSYMVDDLNEVDKPEIRESECIGDNIEMDAKSESCETDAKGGNGGNGNGAVETSRSVLDEDGKQGVNLATESTVARNAPGTFSENTGSFNGVMSTSKSNDDVEATMNDVGTCLRHSEEGADRCRKAINLTSGSGVIHTEVIIPSHEVGGSGEPAATEWSLGDPLVCRNAGGDNASEFPNGVRKDPGANGNTEETHPLEESGKLNDGKTEVCPLMEVGTGEDSLAAVVDEHGGDRTGCKARGCDTDTVDCVATCETGLSSFDGDGAADCDKNDGEREGGKRKTLVNSSCENGDIPHSCNPSRTDNPAASTSNTEVGCKQCTSPSDCTPPFTFDNDVDLDTYIGPSSCTILQSLTMSNANDFFNLERLETIGDSFLKFAITVYLYCTYPGIHEGKLSYLRSKQVSNYNLYRQGKRKGLAECMIATKFEPMENWLPPGFVVSQEGAFKGLDVYVVPSVRAGNSSNDGEQADNGKTTTEATPCNTEKATSQQRKFNRELAECTKSEEESETVPEKRTKFLIPYNLQTQHSLPDKSIADCVEALIGCYLTSCGQRAALQFMSWLGLKVLPDEDHSDHGHETDLTRADDKKSLTTISQETGSVPLQKSANETSGSAIAVGQLQPPPSPLLMHVPQARDRLDFYLMGSEAFERNIQYHFRDRSYLLQAFTHASYHYNTVTDCYQRLEFLGDAILDYVITRQLFEDPVKHSPGILTDLRSALVNNNIFAALAVKWDFHKYFKALSPQLFLVVDKFVSRQKENNDEINMDEEFDDTEDSDAEVSEDTEIPKALGDIFESVAGAIYLDSGMSLDTVWRVYYRMMKPQIDTFTAKIPKSPVRELLEMEPETAKFEKPVRTLNGRIRVNVNVVGKGSFQGIGRNYRIAKSAAAKRALKSVRQHNMAMEKLHQKQQLMFQSLFVPDPVLSTGMSPWQFKITYSALECLRDSSRSRTQHWNVSLTVPDPVLSTGMSPWQFKITYSALECLRGSSRSRTQHWNVSVTVQDHVLSTGMSP</sequence>
<dbReference type="FunFam" id="3.30.160.20:FF:000015">
    <property type="entry name" value="endoribonuclease Dicer"/>
    <property type="match status" value="1"/>
</dbReference>
<dbReference type="GO" id="GO:0031054">
    <property type="term" value="P:pre-miRNA processing"/>
    <property type="evidence" value="ECO:0007669"/>
    <property type="project" value="InterPro"/>
</dbReference>
<evidence type="ECO:0000259" key="28">
    <source>
        <dbReference type="PROSITE" id="PS51327"/>
    </source>
</evidence>
<evidence type="ECO:0000256" key="14">
    <source>
        <dbReference type="ARBA" id="ARBA00022806"/>
    </source>
</evidence>
<dbReference type="CDD" id="cd10843">
    <property type="entry name" value="DSRM_DICER"/>
    <property type="match status" value="1"/>
</dbReference>
<evidence type="ECO:0000313" key="29">
    <source>
        <dbReference type="EMBL" id="KAK2171420.1"/>
    </source>
</evidence>
<dbReference type="Proteomes" id="UP001209878">
    <property type="component" value="Unassembled WGS sequence"/>
</dbReference>
<dbReference type="Pfam" id="PF20932">
    <property type="entry name" value="Dicer_dsRBD"/>
    <property type="match status" value="1"/>
</dbReference>
<evidence type="ECO:0000256" key="7">
    <source>
        <dbReference type="ARBA" id="ARBA00022553"/>
    </source>
</evidence>
<feature type="region of interest" description="Disordered" evidence="22">
    <location>
        <begin position="1104"/>
        <end position="1131"/>
    </location>
</feature>
<dbReference type="PANTHER" id="PTHR14950">
    <property type="entry name" value="DICER-RELATED"/>
    <property type="match status" value="1"/>
</dbReference>
<keyword evidence="30" id="KW-1185">Reference proteome</keyword>
<dbReference type="InterPro" id="IPR011545">
    <property type="entry name" value="DEAD/DEAH_box_helicase_dom"/>
</dbReference>
<comment type="similarity">
    <text evidence="20 21">Belongs to the helicase family. Dicer subfamily.</text>
</comment>
<evidence type="ECO:0000256" key="19">
    <source>
        <dbReference type="ARBA" id="ARBA00023211"/>
    </source>
</evidence>
<dbReference type="Gene3D" id="2.170.260.10">
    <property type="entry name" value="paz domain"/>
    <property type="match status" value="1"/>
</dbReference>
<dbReference type="InterPro" id="IPR014720">
    <property type="entry name" value="dsRBD_dom"/>
</dbReference>
<evidence type="ECO:0000256" key="15">
    <source>
        <dbReference type="ARBA" id="ARBA00022840"/>
    </source>
</evidence>
<dbReference type="FunFam" id="1.10.1520.10:FF:000005">
    <property type="entry name" value="Putative endoribonuclease dicer"/>
    <property type="match status" value="1"/>
</dbReference>
<accession>A0AAD9KIK5</accession>
<dbReference type="InterPro" id="IPR014001">
    <property type="entry name" value="Helicase_ATP-bd"/>
</dbReference>
<comment type="catalytic activity">
    <reaction evidence="1">
        <text>Endonucleolytic cleavage to 5'-phosphomonoester.</text>
        <dbReference type="EC" id="3.1.26.3"/>
    </reaction>
</comment>
<dbReference type="GO" id="GO:0046872">
    <property type="term" value="F:metal ion binding"/>
    <property type="evidence" value="ECO:0007669"/>
    <property type="project" value="UniProtKB-KW"/>
</dbReference>
<keyword evidence="7" id="KW-0597">Phosphoprotein</keyword>
<dbReference type="SMART" id="SM00358">
    <property type="entry name" value="DSRM"/>
    <property type="match status" value="2"/>
</dbReference>
<dbReference type="PROSITE" id="PS50821">
    <property type="entry name" value="PAZ"/>
    <property type="match status" value="1"/>
</dbReference>
<feature type="domain" description="PAZ" evidence="25">
    <location>
        <begin position="841"/>
        <end position="986"/>
    </location>
</feature>
<feature type="domain" description="RNase III" evidence="24">
    <location>
        <begin position="1713"/>
        <end position="1872"/>
    </location>
</feature>
<dbReference type="GO" id="GO:0004525">
    <property type="term" value="F:ribonuclease III activity"/>
    <property type="evidence" value="ECO:0007669"/>
    <property type="project" value="UniProtKB-EC"/>
</dbReference>
<gene>
    <name evidence="29" type="ORF">NP493_1070g00032</name>
</gene>
<evidence type="ECO:0000256" key="11">
    <source>
        <dbReference type="ARBA" id="ARBA00022741"/>
    </source>
</evidence>
<evidence type="ECO:0000256" key="16">
    <source>
        <dbReference type="ARBA" id="ARBA00022842"/>
    </source>
</evidence>
<feature type="region of interest" description="Disordered" evidence="22">
    <location>
        <begin position="1243"/>
        <end position="1279"/>
    </location>
</feature>
<dbReference type="InterPro" id="IPR044441">
    <property type="entry name" value="DICER_DSRM"/>
</dbReference>
<keyword evidence="15" id="KW-0067">ATP-binding</keyword>
<evidence type="ECO:0000256" key="10">
    <source>
        <dbReference type="ARBA" id="ARBA00022737"/>
    </source>
</evidence>
<reference evidence="29" key="1">
    <citation type="journal article" date="2023" name="Mol. Biol. Evol.">
        <title>Third-Generation Sequencing Reveals the Adaptive Role of the Epigenome in Three Deep-Sea Polychaetes.</title>
        <authorList>
            <person name="Perez M."/>
            <person name="Aroh O."/>
            <person name="Sun Y."/>
            <person name="Lan Y."/>
            <person name="Juniper S.K."/>
            <person name="Young C.R."/>
            <person name="Angers B."/>
            <person name="Qian P.Y."/>
        </authorList>
    </citation>
    <scope>NUCLEOTIDE SEQUENCE</scope>
    <source>
        <strain evidence="29">R07B-5</strain>
    </source>
</reference>
<feature type="domain" description="DRBM" evidence="23">
    <location>
        <begin position="1940"/>
        <end position="1962"/>
    </location>
</feature>
<dbReference type="Pfam" id="PF00636">
    <property type="entry name" value="Ribonuclease_3"/>
    <property type="match status" value="2"/>
</dbReference>
<evidence type="ECO:0000259" key="24">
    <source>
        <dbReference type="PROSITE" id="PS50142"/>
    </source>
</evidence>
<dbReference type="InterPro" id="IPR003100">
    <property type="entry name" value="PAZ_dom"/>
</dbReference>
<dbReference type="GO" id="GO:0006309">
    <property type="term" value="P:apoptotic DNA fragmentation"/>
    <property type="evidence" value="ECO:0007669"/>
    <property type="project" value="TreeGrafter"/>
</dbReference>
<dbReference type="GO" id="GO:0004386">
    <property type="term" value="F:helicase activity"/>
    <property type="evidence" value="ECO:0007669"/>
    <property type="project" value="UniProtKB-KW"/>
</dbReference>
<feature type="compositionally biased region" description="Basic and acidic residues" evidence="22">
    <location>
        <begin position="1264"/>
        <end position="1279"/>
    </location>
</feature>
<dbReference type="InterPro" id="IPR027417">
    <property type="entry name" value="P-loop_NTPase"/>
</dbReference>
<dbReference type="SMART" id="SM00535">
    <property type="entry name" value="RIBOc"/>
    <property type="match status" value="2"/>
</dbReference>
<evidence type="ECO:0000256" key="20">
    <source>
        <dbReference type="ARBA" id="ARBA00035116"/>
    </source>
</evidence>
<dbReference type="PROSITE" id="PS50137">
    <property type="entry name" value="DS_RBD"/>
    <property type="match status" value="1"/>
</dbReference>
<dbReference type="Gene3D" id="3.30.160.380">
    <property type="entry name" value="Dicer dimerisation domain"/>
    <property type="match status" value="1"/>
</dbReference>
<keyword evidence="18" id="KW-0943">RNA-mediated gene silencing</keyword>
<dbReference type="InterPro" id="IPR036085">
    <property type="entry name" value="PAZ_dom_sf"/>
</dbReference>
<dbReference type="EC" id="3.1.26.3" evidence="5"/>
<dbReference type="Gene3D" id="1.10.1520.10">
    <property type="entry name" value="Ribonuclease III domain"/>
    <property type="match status" value="2"/>
</dbReference>
<keyword evidence="17 21" id="KW-0694">RNA-binding</keyword>
<proteinExistence type="inferred from homology"/>
<dbReference type="FunFam" id="2.170.260.10:FF:000002">
    <property type="entry name" value="Putative Endoribonuclease Dicer"/>
    <property type="match status" value="1"/>
</dbReference>
<dbReference type="GO" id="GO:0005524">
    <property type="term" value="F:ATP binding"/>
    <property type="evidence" value="ECO:0007669"/>
    <property type="project" value="UniProtKB-KW"/>
</dbReference>
<keyword evidence="16" id="KW-0460">Magnesium</keyword>
<keyword evidence="12" id="KW-0255">Endonuclease</keyword>
<dbReference type="Pfam" id="PF00271">
    <property type="entry name" value="Helicase_C"/>
    <property type="match status" value="1"/>
</dbReference>
<dbReference type="InterPro" id="IPR048513">
    <property type="entry name" value="Dicer_PBD"/>
</dbReference>
<evidence type="ECO:0000256" key="13">
    <source>
        <dbReference type="ARBA" id="ARBA00022801"/>
    </source>
</evidence>
<feature type="region of interest" description="Disordered" evidence="22">
    <location>
        <begin position="1336"/>
        <end position="1357"/>
    </location>
</feature>
<dbReference type="Pfam" id="PF02170">
    <property type="entry name" value="PAZ"/>
    <property type="match status" value="1"/>
</dbReference>
<comment type="cofactor">
    <cofactor evidence="2">
        <name>Mn(2+)</name>
        <dbReference type="ChEBI" id="CHEBI:29035"/>
    </cofactor>
</comment>
<feature type="domain" description="Helicase C-terminal" evidence="27">
    <location>
        <begin position="370"/>
        <end position="548"/>
    </location>
</feature>
<dbReference type="GO" id="GO:0004530">
    <property type="term" value="F:deoxyribonuclease I activity"/>
    <property type="evidence" value="ECO:0007669"/>
    <property type="project" value="TreeGrafter"/>
</dbReference>
<dbReference type="PROSITE" id="PS51192">
    <property type="entry name" value="HELICASE_ATP_BIND_1"/>
    <property type="match status" value="1"/>
</dbReference>
<evidence type="ECO:0000256" key="21">
    <source>
        <dbReference type="PROSITE-ProRule" id="PRU00657"/>
    </source>
</evidence>
<keyword evidence="10" id="KW-0677">Repeat</keyword>
<feature type="domain" description="Dicer dsRNA-binding fold" evidence="28">
    <location>
        <begin position="576"/>
        <end position="671"/>
    </location>
</feature>
<keyword evidence="9" id="KW-0479">Metal-binding</keyword>
<feature type="region of interest" description="Disordered" evidence="22">
    <location>
        <begin position="1530"/>
        <end position="1558"/>
    </location>
</feature>
<evidence type="ECO:0000313" key="30">
    <source>
        <dbReference type="Proteomes" id="UP001209878"/>
    </source>
</evidence>
<feature type="compositionally biased region" description="Basic and acidic residues" evidence="22">
    <location>
        <begin position="1339"/>
        <end position="1351"/>
    </location>
</feature>
<evidence type="ECO:0000256" key="17">
    <source>
        <dbReference type="ARBA" id="ARBA00022884"/>
    </source>
</evidence>
<dbReference type="InterPro" id="IPR038248">
    <property type="entry name" value="Dicer_dimer_sf"/>
</dbReference>
<dbReference type="SMART" id="SM00949">
    <property type="entry name" value="PAZ"/>
    <property type="match status" value="1"/>
</dbReference>
<dbReference type="SMART" id="SM00490">
    <property type="entry name" value="HELICc"/>
    <property type="match status" value="1"/>
</dbReference>
<dbReference type="GO" id="GO:0051239">
    <property type="term" value="P:regulation of multicellular organismal process"/>
    <property type="evidence" value="ECO:0007669"/>
    <property type="project" value="UniProtKB-ARBA"/>
</dbReference>
<keyword evidence="8" id="KW-0540">Nuclease</keyword>
<comment type="cofactor">
    <cofactor evidence="3">
        <name>Mg(2+)</name>
        <dbReference type="ChEBI" id="CHEBI:18420"/>
    </cofactor>
</comment>
<evidence type="ECO:0000259" key="23">
    <source>
        <dbReference type="PROSITE" id="PS50137"/>
    </source>
</evidence>
<dbReference type="SUPFAM" id="SSF52540">
    <property type="entry name" value="P-loop containing nucleoside triphosphate hydrolases"/>
    <property type="match status" value="1"/>
</dbReference>
<evidence type="ECO:0000259" key="27">
    <source>
        <dbReference type="PROSITE" id="PS51194"/>
    </source>
</evidence>
<dbReference type="InterPro" id="IPR048512">
    <property type="entry name" value="Dicer_platform"/>
</dbReference>
<evidence type="ECO:0000256" key="5">
    <source>
        <dbReference type="ARBA" id="ARBA00012177"/>
    </source>
</evidence>
<dbReference type="InterPro" id="IPR000999">
    <property type="entry name" value="RNase_III_dom"/>
</dbReference>
<organism evidence="29 30">
    <name type="scientific">Ridgeia piscesae</name>
    <name type="common">Tubeworm</name>
    <dbReference type="NCBI Taxonomy" id="27915"/>
    <lineage>
        <taxon>Eukaryota</taxon>
        <taxon>Metazoa</taxon>
        <taxon>Spiralia</taxon>
        <taxon>Lophotrochozoa</taxon>
        <taxon>Annelida</taxon>
        <taxon>Polychaeta</taxon>
        <taxon>Sedentaria</taxon>
        <taxon>Canalipalpata</taxon>
        <taxon>Sabellida</taxon>
        <taxon>Siboglinidae</taxon>
        <taxon>Ridgeia</taxon>
    </lineage>
</organism>
<dbReference type="SUPFAM" id="SSF101690">
    <property type="entry name" value="PAZ domain"/>
    <property type="match status" value="1"/>
</dbReference>
<keyword evidence="13" id="KW-0378">Hydrolase</keyword>
<dbReference type="FunFam" id="1.10.1520.10:FF:000023">
    <property type="entry name" value="Endoribonuclease dcr-1"/>
    <property type="match status" value="1"/>
</dbReference>
<evidence type="ECO:0000256" key="18">
    <source>
        <dbReference type="ARBA" id="ARBA00023158"/>
    </source>
</evidence>
<evidence type="ECO:0000256" key="1">
    <source>
        <dbReference type="ARBA" id="ARBA00000109"/>
    </source>
</evidence>
<evidence type="ECO:0000259" key="26">
    <source>
        <dbReference type="PROSITE" id="PS51192"/>
    </source>
</evidence>
<dbReference type="PROSITE" id="PS00517">
    <property type="entry name" value="RNASE_3_1"/>
    <property type="match status" value="1"/>
</dbReference>
<dbReference type="GO" id="GO:0005737">
    <property type="term" value="C:cytoplasm"/>
    <property type="evidence" value="ECO:0007669"/>
    <property type="project" value="UniProtKB-SubCell"/>
</dbReference>
<dbReference type="PROSITE" id="PS50142">
    <property type="entry name" value="RNASE_3_2"/>
    <property type="match status" value="2"/>
</dbReference>
<dbReference type="Gene3D" id="3.40.50.300">
    <property type="entry name" value="P-loop containing nucleotide triphosphate hydrolases"/>
    <property type="match status" value="2"/>
</dbReference>
<evidence type="ECO:0000256" key="2">
    <source>
        <dbReference type="ARBA" id="ARBA00001936"/>
    </source>
</evidence>
<dbReference type="GO" id="GO:0005634">
    <property type="term" value="C:nucleus"/>
    <property type="evidence" value="ECO:0007669"/>
    <property type="project" value="TreeGrafter"/>
</dbReference>
<evidence type="ECO:0000256" key="3">
    <source>
        <dbReference type="ARBA" id="ARBA00001946"/>
    </source>
</evidence>
<keyword evidence="19" id="KW-0464">Manganese</keyword>
<dbReference type="GO" id="GO:0016441">
    <property type="term" value="P:post-transcriptional gene silencing"/>
    <property type="evidence" value="ECO:0007669"/>
    <property type="project" value="UniProtKB-ARBA"/>
</dbReference>
<dbReference type="Pfam" id="PF03368">
    <property type="entry name" value="Dicer_dimer"/>
    <property type="match status" value="1"/>
</dbReference>
<dbReference type="SUPFAM" id="SSF54768">
    <property type="entry name" value="dsRNA-binding domain-like"/>
    <property type="match status" value="1"/>
</dbReference>
<dbReference type="InterPro" id="IPR001650">
    <property type="entry name" value="Helicase_C-like"/>
</dbReference>
<name>A0AAD9KIK5_RIDPI</name>
<dbReference type="GO" id="GO:0070578">
    <property type="term" value="C:RISC-loading complex"/>
    <property type="evidence" value="ECO:0007669"/>
    <property type="project" value="TreeGrafter"/>
</dbReference>
<dbReference type="GO" id="GO:0030422">
    <property type="term" value="P:siRNA processing"/>
    <property type="evidence" value="ECO:0007669"/>
    <property type="project" value="InterPro"/>
</dbReference>
<evidence type="ECO:0000256" key="4">
    <source>
        <dbReference type="ARBA" id="ARBA00004496"/>
    </source>
</evidence>
<dbReference type="Pfam" id="PF20930">
    <property type="entry name" value="Dicer_PBD"/>
    <property type="match status" value="1"/>
</dbReference>
<feature type="domain" description="Helicase ATP-binding" evidence="26">
    <location>
        <begin position="1"/>
        <end position="151"/>
    </location>
</feature>
<keyword evidence="6" id="KW-0963">Cytoplasm</keyword>
<protein>
    <recommendedName>
        <fullName evidence="5">ribonuclease III</fullName>
        <ecNumber evidence="5">3.1.26.3</ecNumber>
    </recommendedName>
</protein>
<keyword evidence="11" id="KW-0547">Nucleotide-binding</keyword>